<dbReference type="GO" id="GO:0005507">
    <property type="term" value="F:copper ion binding"/>
    <property type="evidence" value="ECO:0007669"/>
    <property type="project" value="TreeGrafter"/>
</dbReference>
<dbReference type="EMBL" id="LT906439">
    <property type="protein sequence ID" value="SNU89512.1"/>
    <property type="molecule type" value="Genomic_DNA"/>
</dbReference>
<protein>
    <recommendedName>
        <fullName evidence="2">PF03932 family protein CutC</fullName>
    </recommendedName>
</protein>
<evidence type="ECO:0000313" key="4">
    <source>
        <dbReference type="Proteomes" id="UP000215185"/>
    </source>
</evidence>
<keyword evidence="2" id="KW-0963">Cytoplasm</keyword>
<organism evidence="3 4">
    <name type="scientific">Streptococcus merionis</name>
    <dbReference type="NCBI Taxonomy" id="400065"/>
    <lineage>
        <taxon>Bacteria</taxon>
        <taxon>Bacillati</taxon>
        <taxon>Bacillota</taxon>
        <taxon>Bacilli</taxon>
        <taxon>Lactobacillales</taxon>
        <taxon>Streptococcaceae</taxon>
        <taxon>Streptococcus</taxon>
    </lineage>
</organism>
<dbReference type="InterPro" id="IPR036822">
    <property type="entry name" value="CutC-like_dom_sf"/>
</dbReference>
<reference evidence="3 4" key="1">
    <citation type="submission" date="2017-06" db="EMBL/GenBank/DDBJ databases">
        <authorList>
            <consortium name="Pathogen Informatics"/>
        </authorList>
    </citation>
    <scope>NUCLEOTIDE SEQUENCE [LARGE SCALE GENOMIC DNA]</scope>
    <source>
        <strain evidence="3 4">NCTC13788</strain>
    </source>
</reference>
<name>A0A239SW98_9STRE</name>
<dbReference type="SUPFAM" id="SSF110395">
    <property type="entry name" value="CutC-like"/>
    <property type="match status" value="1"/>
</dbReference>
<evidence type="ECO:0000313" key="3">
    <source>
        <dbReference type="EMBL" id="SNU89512.1"/>
    </source>
</evidence>
<comment type="caution">
    <text evidence="2">Once thought to be involved in copper homeostasis, experiments in E.coli have shown this is not the case.</text>
</comment>
<dbReference type="PANTHER" id="PTHR12598">
    <property type="entry name" value="COPPER HOMEOSTASIS PROTEIN CUTC"/>
    <property type="match status" value="1"/>
</dbReference>
<gene>
    <name evidence="2 3" type="primary">cutC</name>
    <name evidence="3" type="ORF">SAMEA4412692_01527</name>
</gene>
<dbReference type="PANTHER" id="PTHR12598:SF0">
    <property type="entry name" value="COPPER HOMEOSTASIS PROTEIN CUTC HOMOLOG"/>
    <property type="match status" value="1"/>
</dbReference>
<dbReference type="Gene3D" id="3.20.20.380">
    <property type="entry name" value="Copper homeostasis (CutC) domain"/>
    <property type="match status" value="1"/>
</dbReference>
<sequence>MIIEVCAGSLSDCVAAQAAGADRIELNQALHLGGLTPSLATLKLAKAQVDLPIICMVRPRGAGFCYSKTEKEVMRLEAKFLLEAGADGLALGALTSDGQLDQPFVSEMIALAHSYGADFVFHRAFDVASDVWEIAEQLIALSCDRILTSGQAATAPEGWEILAQLQTKYGQQMDFCMGAGINETNVRDLVEKTGIRQVHASFKTWQIDPTSSGHTVDYSYGQPNAYDSVSEEKILALKKTLSAGQDEE</sequence>
<evidence type="ECO:0000256" key="2">
    <source>
        <dbReference type="HAMAP-Rule" id="MF_00795"/>
    </source>
</evidence>
<dbReference type="KEGG" id="smen:SAMEA4412692_1527"/>
<keyword evidence="4" id="KW-1185">Reference proteome</keyword>
<dbReference type="STRING" id="1123308.GCA_000380085_00790"/>
<proteinExistence type="inferred from homology"/>
<comment type="similarity">
    <text evidence="1 2">Belongs to the CutC family.</text>
</comment>
<accession>A0A239SW98</accession>
<dbReference type="Pfam" id="PF03932">
    <property type="entry name" value="CutC"/>
    <property type="match status" value="1"/>
</dbReference>
<comment type="subcellular location">
    <subcellularLocation>
        <location evidence="2">Cytoplasm</location>
    </subcellularLocation>
</comment>
<dbReference type="RefSeq" id="WP_018373355.1">
    <property type="nucleotide sequence ID" value="NZ_LT906439.1"/>
</dbReference>
<dbReference type="InterPro" id="IPR005627">
    <property type="entry name" value="CutC-like"/>
</dbReference>
<dbReference type="Proteomes" id="UP000215185">
    <property type="component" value="Chromosome 1"/>
</dbReference>
<dbReference type="AlphaFoldDB" id="A0A239SW98"/>
<dbReference type="eggNOG" id="COG3142">
    <property type="taxonomic scope" value="Bacteria"/>
</dbReference>
<dbReference type="HAMAP" id="MF_00795">
    <property type="entry name" value="CutC"/>
    <property type="match status" value="1"/>
</dbReference>
<dbReference type="GO" id="GO:0005737">
    <property type="term" value="C:cytoplasm"/>
    <property type="evidence" value="ECO:0007669"/>
    <property type="project" value="UniProtKB-SubCell"/>
</dbReference>
<evidence type="ECO:0000256" key="1">
    <source>
        <dbReference type="ARBA" id="ARBA00007768"/>
    </source>
</evidence>